<dbReference type="OrthoDB" id="10667233at2759"/>
<gene>
    <name evidence="1" type="ORF">LRAMOSA10234</name>
</gene>
<reference evidence="1" key="1">
    <citation type="journal article" date="2014" name="Genome Announc.">
        <title>De novo whole-genome sequence and genome annotation of Lichtheimia ramosa.</title>
        <authorList>
            <person name="Linde J."/>
            <person name="Schwartze V."/>
            <person name="Binder U."/>
            <person name="Lass-Florl C."/>
            <person name="Voigt K."/>
            <person name="Horn F."/>
        </authorList>
    </citation>
    <scope>NUCLEOTIDE SEQUENCE</scope>
    <source>
        <strain evidence="1">JMRC FSU:6197</strain>
    </source>
</reference>
<name>A0A077WP25_9FUNG</name>
<dbReference type="EMBL" id="LK023327">
    <property type="protein sequence ID" value="CDS08873.1"/>
    <property type="molecule type" value="Genomic_DNA"/>
</dbReference>
<protein>
    <submittedName>
        <fullName evidence="1">Uncharacterized protein</fullName>
    </submittedName>
</protein>
<organism evidence="1">
    <name type="scientific">Lichtheimia ramosa</name>
    <dbReference type="NCBI Taxonomy" id="688394"/>
    <lineage>
        <taxon>Eukaryota</taxon>
        <taxon>Fungi</taxon>
        <taxon>Fungi incertae sedis</taxon>
        <taxon>Mucoromycota</taxon>
        <taxon>Mucoromycotina</taxon>
        <taxon>Mucoromycetes</taxon>
        <taxon>Mucorales</taxon>
        <taxon>Lichtheimiaceae</taxon>
        <taxon>Lichtheimia</taxon>
    </lineage>
</organism>
<sequence>MYTPTASIKSNGVQLVQGFINWSKGANKNKNVKLQEVRMYALKDDVKNIKTVIDIDLGQVCSAASFSIPTKRTSNHNGTQFIVCRQEVYGNNKKNANWLQVHKDQKDIFSIEEGMATEGNKQAGTWNNPS</sequence>
<accession>A0A077WP25</accession>
<dbReference type="AlphaFoldDB" id="A0A077WP25"/>
<proteinExistence type="predicted"/>
<evidence type="ECO:0000313" key="1">
    <source>
        <dbReference type="EMBL" id="CDS08873.1"/>
    </source>
</evidence>